<evidence type="ECO:0000313" key="9">
    <source>
        <dbReference type="Proteomes" id="UP000295252"/>
    </source>
</evidence>
<keyword evidence="3" id="KW-0812">Transmembrane</keyword>
<dbReference type="OrthoDB" id="544400at2759"/>
<evidence type="ECO:0000256" key="7">
    <source>
        <dbReference type="ARBA" id="ARBA00023180"/>
    </source>
</evidence>
<dbReference type="GO" id="GO:0016020">
    <property type="term" value="C:membrane"/>
    <property type="evidence" value="ECO:0007669"/>
    <property type="project" value="UniProtKB-SubCell"/>
</dbReference>
<dbReference type="Gramene" id="CDP22025">
    <property type="protein sequence ID" value="CDP22025"/>
    <property type="gene ID" value="GSCOC_T00007769001"/>
</dbReference>
<dbReference type="SUPFAM" id="SSF56112">
    <property type="entry name" value="Protein kinase-like (PK-like)"/>
    <property type="match status" value="1"/>
</dbReference>
<dbReference type="Gene3D" id="3.30.200.20">
    <property type="entry name" value="Phosphorylase Kinase, domain 1"/>
    <property type="match status" value="1"/>
</dbReference>
<evidence type="ECO:0000256" key="6">
    <source>
        <dbReference type="ARBA" id="ARBA00023136"/>
    </source>
</evidence>
<evidence type="ECO:0000256" key="4">
    <source>
        <dbReference type="ARBA" id="ARBA00022729"/>
    </source>
</evidence>
<keyword evidence="2" id="KW-0723">Serine/threonine-protein kinase</keyword>
<evidence type="ECO:0000256" key="2">
    <source>
        <dbReference type="ARBA" id="ARBA00022527"/>
    </source>
</evidence>
<protein>
    <submittedName>
        <fullName evidence="8">DH200=94 genomic scaffold, scaffold_9184</fullName>
    </submittedName>
</protein>
<dbReference type="Proteomes" id="UP000295252">
    <property type="component" value="Unassembled WGS sequence"/>
</dbReference>
<dbReference type="AlphaFoldDB" id="A0A068VML9"/>
<dbReference type="InParanoid" id="A0A068VML9"/>
<dbReference type="PANTHER" id="PTHR27009">
    <property type="entry name" value="RUST RESISTANCE KINASE LR10-RELATED"/>
    <property type="match status" value="1"/>
</dbReference>
<keyword evidence="2" id="KW-0808">Transferase</keyword>
<comment type="subcellular location">
    <subcellularLocation>
        <location evidence="1">Membrane</location>
        <topology evidence="1">Single-pass type I membrane protein</topology>
    </subcellularLocation>
</comment>
<accession>A0A068VML9</accession>
<keyword evidence="2" id="KW-0418">Kinase</keyword>
<evidence type="ECO:0000256" key="3">
    <source>
        <dbReference type="ARBA" id="ARBA00022692"/>
    </source>
</evidence>
<keyword evidence="6" id="KW-0472">Membrane</keyword>
<dbReference type="EMBL" id="HG748268">
    <property type="protein sequence ID" value="CDP22025.1"/>
    <property type="molecule type" value="Genomic_DNA"/>
</dbReference>
<keyword evidence="9" id="KW-1185">Reference proteome</keyword>
<dbReference type="InterPro" id="IPR011009">
    <property type="entry name" value="Kinase-like_dom_sf"/>
</dbReference>
<keyword evidence="4" id="KW-0732">Signal</keyword>
<keyword evidence="7" id="KW-0325">Glycoprotein</keyword>
<name>A0A068VML9_COFCA</name>
<keyword evidence="5" id="KW-1133">Transmembrane helix</keyword>
<organism evidence="8 9">
    <name type="scientific">Coffea canephora</name>
    <name type="common">Robusta coffee</name>
    <dbReference type="NCBI Taxonomy" id="49390"/>
    <lineage>
        <taxon>Eukaryota</taxon>
        <taxon>Viridiplantae</taxon>
        <taxon>Streptophyta</taxon>
        <taxon>Embryophyta</taxon>
        <taxon>Tracheophyta</taxon>
        <taxon>Spermatophyta</taxon>
        <taxon>Magnoliopsida</taxon>
        <taxon>eudicotyledons</taxon>
        <taxon>Gunneridae</taxon>
        <taxon>Pentapetalae</taxon>
        <taxon>asterids</taxon>
        <taxon>lamiids</taxon>
        <taxon>Gentianales</taxon>
        <taxon>Rubiaceae</taxon>
        <taxon>Ixoroideae</taxon>
        <taxon>Gardenieae complex</taxon>
        <taxon>Bertiereae - Coffeeae clade</taxon>
        <taxon>Coffeeae</taxon>
        <taxon>Coffea</taxon>
    </lineage>
</organism>
<gene>
    <name evidence="8" type="ORF">GSCOC_T00007769001</name>
</gene>
<feature type="non-terminal residue" evidence="8">
    <location>
        <position position="1"/>
    </location>
</feature>
<reference evidence="9" key="1">
    <citation type="journal article" date="2014" name="Science">
        <title>The coffee genome provides insight into the convergent evolution of caffeine biosynthesis.</title>
        <authorList>
            <person name="Denoeud F."/>
            <person name="Carretero-Paulet L."/>
            <person name="Dereeper A."/>
            <person name="Droc G."/>
            <person name="Guyot R."/>
            <person name="Pietrella M."/>
            <person name="Zheng C."/>
            <person name="Alberti A."/>
            <person name="Anthony F."/>
            <person name="Aprea G."/>
            <person name="Aury J.M."/>
            <person name="Bento P."/>
            <person name="Bernard M."/>
            <person name="Bocs S."/>
            <person name="Campa C."/>
            <person name="Cenci A."/>
            <person name="Combes M.C."/>
            <person name="Crouzillat D."/>
            <person name="Da Silva C."/>
            <person name="Daddiego L."/>
            <person name="De Bellis F."/>
            <person name="Dussert S."/>
            <person name="Garsmeur O."/>
            <person name="Gayraud T."/>
            <person name="Guignon V."/>
            <person name="Jahn K."/>
            <person name="Jamilloux V."/>
            <person name="Joet T."/>
            <person name="Labadie K."/>
            <person name="Lan T."/>
            <person name="Leclercq J."/>
            <person name="Lepelley M."/>
            <person name="Leroy T."/>
            <person name="Li L.T."/>
            <person name="Librado P."/>
            <person name="Lopez L."/>
            <person name="Munoz A."/>
            <person name="Noel B."/>
            <person name="Pallavicini A."/>
            <person name="Perrotta G."/>
            <person name="Poncet V."/>
            <person name="Pot D."/>
            <person name="Priyono X."/>
            <person name="Rigoreau M."/>
            <person name="Rouard M."/>
            <person name="Rozas J."/>
            <person name="Tranchant-Dubreuil C."/>
            <person name="VanBuren R."/>
            <person name="Zhang Q."/>
            <person name="Andrade A.C."/>
            <person name="Argout X."/>
            <person name="Bertrand B."/>
            <person name="de Kochko A."/>
            <person name="Graziosi G."/>
            <person name="Henry R.J."/>
            <person name="Jayarama X."/>
            <person name="Ming R."/>
            <person name="Nagai C."/>
            <person name="Rounsley S."/>
            <person name="Sankoff D."/>
            <person name="Giuliano G."/>
            <person name="Albert V.A."/>
            <person name="Wincker P."/>
            <person name="Lashermes P."/>
        </authorList>
    </citation>
    <scope>NUCLEOTIDE SEQUENCE [LARGE SCALE GENOMIC DNA]</scope>
    <source>
        <strain evidence="9">cv. DH200-94</strain>
    </source>
</reference>
<dbReference type="GO" id="GO:0004674">
    <property type="term" value="F:protein serine/threonine kinase activity"/>
    <property type="evidence" value="ECO:0007669"/>
    <property type="project" value="UniProtKB-KW"/>
</dbReference>
<sequence length="123" mass="14346">GPSRGKKSTYGKQNSSHMYDTLEDFLQTNSRLMPIRYSYKLIKTMTKYFEEKLGQGGYSLVYKGKLRSGGRRRNVDAHAEHTSQIYFPSWVYDKFDQVEEMEIGDHAIEEEKTITRKLILIAL</sequence>
<evidence type="ECO:0000256" key="1">
    <source>
        <dbReference type="ARBA" id="ARBA00004479"/>
    </source>
</evidence>
<evidence type="ECO:0000256" key="5">
    <source>
        <dbReference type="ARBA" id="ARBA00022989"/>
    </source>
</evidence>
<dbReference type="STRING" id="49390.A0A068VML9"/>
<evidence type="ECO:0000313" key="8">
    <source>
        <dbReference type="EMBL" id="CDP22025.1"/>
    </source>
</evidence>
<dbReference type="InterPro" id="IPR045874">
    <property type="entry name" value="LRK10/LRL21-25-like"/>
</dbReference>
<dbReference type="PhylomeDB" id="A0A068VML9"/>
<proteinExistence type="predicted"/>